<name>A0A381YZ74_9ZZZZ</name>
<dbReference type="InterPro" id="IPR050272">
    <property type="entry name" value="Isochorismatase-like_hydrls"/>
</dbReference>
<dbReference type="PANTHER" id="PTHR43540">
    <property type="entry name" value="PEROXYUREIDOACRYLATE/UREIDOACRYLATE AMIDOHYDROLASE-RELATED"/>
    <property type="match status" value="1"/>
</dbReference>
<dbReference type="AlphaFoldDB" id="A0A381YZ74"/>
<keyword evidence="1" id="KW-0378">Hydrolase</keyword>
<protein>
    <recommendedName>
        <fullName evidence="2">Isochorismatase-like domain-containing protein</fullName>
    </recommendedName>
</protein>
<evidence type="ECO:0000256" key="1">
    <source>
        <dbReference type="ARBA" id="ARBA00022801"/>
    </source>
</evidence>
<reference evidence="3" key="1">
    <citation type="submission" date="2018-05" db="EMBL/GenBank/DDBJ databases">
        <authorList>
            <person name="Lanie J.A."/>
            <person name="Ng W.-L."/>
            <person name="Kazmierczak K.M."/>
            <person name="Andrzejewski T.M."/>
            <person name="Davidsen T.M."/>
            <person name="Wayne K.J."/>
            <person name="Tettelin H."/>
            <person name="Glass J.I."/>
            <person name="Rusch D."/>
            <person name="Podicherti R."/>
            <person name="Tsui H.-C.T."/>
            <person name="Winkler M.E."/>
        </authorList>
    </citation>
    <scope>NUCLEOTIDE SEQUENCE</scope>
</reference>
<evidence type="ECO:0000259" key="2">
    <source>
        <dbReference type="Pfam" id="PF00857"/>
    </source>
</evidence>
<dbReference type="InterPro" id="IPR036380">
    <property type="entry name" value="Isochorismatase-like_sf"/>
</dbReference>
<evidence type="ECO:0000313" key="3">
    <source>
        <dbReference type="EMBL" id="SVA82250.1"/>
    </source>
</evidence>
<feature type="domain" description="Isochorismatase-like" evidence="2">
    <location>
        <begin position="28"/>
        <end position="198"/>
    </location>
</feature>
<dbReference type="Pfam" id="PF00857">
    <property type="entry name" value="Isochorismatase"/>
    <property type="match status" value="1"/>
</dbReference>
<proteinExistence type="predicted"/>
<dbReference type="EMBL" id="UINC01019429">
    <property type="protein sequence ID" value="SVA82250.1"/>
    <property type="molecule type" value="Genomic_DNA"/>
</dbReference>
<organism evidence="3">
    <name type="scientific">marine metagenome</name>
    <dbReference type="NCBI Taxonomy" id="408172"/>
    <lineage>
        <taxon>unclassified sequences</taxon>
        <taxon>metagenomes</taxon>
        <taxon>ecological metagenomes</taxon>
    </lineage>
</organism>
<dbReference type="InterPro" id="IPR000868">
    <property type="entry name" value="Isochorismatase-like_dom"/>
</dbReference>
<dbReference type="PANTHER" id="PTHR43540:SF1">
    <property type="entry name" value="ISOCHORISMATASE HYDROLASE"/>
    <property type="match status" value="1"/>
</dbReference>
<dbReference type="SUPFAM" id="SSF52499">
    <property type="entry name" value="Isochorismatase-like hydrolases"/>
    <property type="match status" value="1"/>
</dbReference>
<dbReference type="GO" id="GO:0016787">
    <property type="term" value="F:hydrolase activity"/>
    <property type="evidence" value="ECO:0007669"/>
    <property type="project" value="UniProtKB-KW"/>
</dbReference>
<dbReference type="Gene3D" id="3.40.50.850">
    <property type="entry name" value="Isochorismatase-like"/>
    <property type="match status" value="1"/>
</dbReference>
<accession>A0A381YZ74</accession>
<sequence length="239" mass="26228">MNDWQDSTRESYLAKGLASRSGYGQKPALLIIDFSNGFTDPDSPLGGDFTRQLETTSRLLAEFRRGRLPVVYTTVAYDPDFRDAGVFIKKVPSLSILVSGSSLVEIDERIAPVEGEQVIVKKFASAFFGTELDVYFHGLDVDTVIITGCTTSGCVRASAVDSLQHGFQTVVVREGVGDRADGPHEANLFDMDAKYCDVESERDVLEYLGALVDDGGLAAVADNDFRQWWQDRLPTAVRS</sequence>
<gene>
    <name evidence="3" type="ORF">METZ01_LOCUS135104</name>
</gene>